<dbReference type="PANTHER" id="PTHR24220">
    <property type="entry name" value="IMPORT ATP-BINDING PROTEIN"/>
    <property type="match status" value="1"/>
</dbReference>
<dbReference type="InterPro" id="IPR003439">
    <property type="entry name" value="ABC_transporter-like_ATP-bd"/>
</dbReference>
<reference evidence="5 6" key="1">
    <citation type="submission" date="2023-01" db="EMBL/GenBank/DDBJ databases">
        <title>Trichodesmium-associated heterotrophic epibiont bacteria.</title>
        <authorList>
            <person name="Cleveland C.S."/>
            <person name="Webb E.A."/>
        </authorList>
    </citation>
    <scope>NUCLEOTIDE SEQUENCE [LARGE SCALE GENOMIC DNA]</scope>
    <source>
        <strain evidence="5 6">USCH2</strain>
    </source>
</reference>
<feature type="domain" description="ABC transporter" evidence="4">
    <location>
        <begin position="12"/>
        <end position="236"/>
    </location>
</feature>
<dbReference type="Pfam" id="PF00005">
    <property type="entry name" value="ABC_tran"/>
    <property type="match status" value="1"/>
</dbReference>
<keyword evidence="2" id="KW-0547">Nucleotide-binding</keyword>
<dbReference type="Proteomes" id="UP001377972">
    <property type="component" value="Unassembled WGS sequence"/>
</dbReference>
<keyword evidence="6" id="KW-1185">Reference proteome</keyword>
<dbReference type="RefSeq" id="WP_339982557.1">
    <property type="nucleotide sequence ID" value="NZ_JAQPZS010000027.1"/>
</dbReference>
<dbReference type="EMBL" id="JAQPZS010000027">
    <property type="protein sequence ID" value="MEJ6498298.1"/>
    <property type="molecule type" value="Genomic_DNA"/>
</dbReference>
<proteinExistence type="predicted"/>
<evidence type="ECO:0000256" key="1">
    <source>
        <dbReference type="ARBA" id="ARBA00022448"/>
    </source>
</evidence>
<dbReference type="PANTHER" id="PTHR24220:SF611">
    <property type="entry name" value="ATP-BINDING COMPONENT OF ABC TRANSPORTER-RELATED"/>
    <property type="match status" value="1"/>
</dbReference>
<keyword evidence="1" id="KW-0813">Transport</keyword>
<gene>
    <name evidence="5" type="ORF">PQI24_19875</name>
</gene>
<evidence type="ECO:0000256" key="3">
    <source>
        <dbReference type="ARBA" id="ARBA00022840"/>
    </source>
</evidence>
<dbReference type="InterPro" id="IPR015854">
    <property type="entry name" value="ABC_transpr_LolD-like"/>
</dbReference>
<organism evidence="5 6">
    <name type="scientific">Pseudoalteromonas lipolytica</name>
    <dbReference type="NCBI Taxonomy" id="570156"/>
    <lineage>
        <taxon>Bacteria</taxon>
        <taxon>Pseudomonadati</taxon>
        <taxon>Pseudomonadota</taxon>
        <taxon>Gammaproteobacteria</taxon>
        <taxon>Alteromonadales</taxon>
        <taxon>Pseudoalteromonadaceae</taxon>
        <taxon>Pseudoalteromonas</taxon>
    </lineage>
</organism>
<dbReference type="GO" id="GO:0005524">
    <property type="term" value="F:ATP binding"/>
    <property type="evidence" value="ECO:0007669"/>
    <property type="project" value="UniProtKB-KW"/>
</dbReference>
<dbReference type="CDD" id="cd03255">
    <property type="entry name" value="ABC_MJ0796_LolCDE_FtsE"/>
    <property type="match status" value="1"/>
</dbReference>
<evidence type="ECO:0000259" key="4">
    <source>
        <dbReference type="PROSITE" id="PS50893"/>
    </source>
</evidence>
<protein>
    <submittedName>
        <fullName evidence="5">ABC transporter ATP-binding protein</fullName>
    </submittedName>
</protein>
<evidence type="ECO:0000313" key="5">
    <source>
        <dbReference type="EMBL" id="MEJ6498298.1"/>
    </source>
</evidence>
<dbReference type="InterPro" id="IPR017911">
    <property type="entry name" value="MacB-like_ATP-bd"/>
</dbReference>
<keyword evidence="3 5" id="KW-0067">ATP-binding</keyword>
<dbReference type="PROSITE" id="PS00211">
    <property type="entry name" value="ABC_TRANSPORTER_1"/>
    <property type="match status" value="1"/>
</dbReference>
<evidence type="ECO:0000313" key="6">
    <source>
        <dbReference type="Proteomes" id="UP001377972"/>
    </source>
</evidence>
<comment type="caution">
    <text evidence="5">The sequence shown here is derived from an EMBL/GenBank/DDBJ whole genome shotgun (WGS) entry which is preliminary data.</text>
</comment>
<evidence type="ECO:0000256" key="2">
    <source>
        <dbReference type="ARBA" id="ARBA00022741"/>
    </source>
</evidence>
<accession>A0ABU8T036</accession>
<dbReference type="Gene3D" id="3.40.50.300">
    <property type="entry name" value="P-loop containing nucleotide triphosphate hydrolases"/>
    <property type="match status" value="1"/>
</dbReference>
<sequence length="236" mass="26378">MSVHLSESPPAIELRGVYFHYDKQEQESTLSIKDLAVQTAEQVFLYGDSGSGKTTLLNLLSGVAVPSKGEILLFGQPFSKLSSRKRDKFRARHIGVVFQQFNLIPYLSVLKNIQLASYFAKKNKGDIENWAIDILLGLKLPLEVLHKRAESLSVGQQQRVAIARALINQPEILLVDEPTSALDISARDAFITMLTEICLQLNTTLIFVSHDMNLKSFFRTSIDISEIKTTGVHHVN</sequence>
<dbReference type="SUPFAM" id="SSF52540">
    <property type="entry name" value="P-loop containing nucleoside triphosphate hydrolases"/>
    <property type="match status" value="1"/>
</dbReference>
<dbReference type="InterPro" id="IPR017871">
    <property type="entry name" value="ABC_transporter-like_CS"/>
</dbReference>
<dbReference type="SMART" id="SM00382">
    <property type="entry name" value="AAA"/>
    <property type="match status" value="1"/>
</dbReference>
<dbReference type="InterPro" id="IPR027417">
    <property type="entry name" value="P-loop_NTPase"/>
</dbReference>
<name>A0ABU8T036_9GAMM</name>
<dbReference type="InterPro" id="IPR003593">
    <property type="entry name" value="AAA+_ATPase"/>
</dbReference>
<dbReference type="PROSITE" id="PS50893">
    <property type="entry name" value="ABC_TRANSPORTER_2"/>
    <property type="match status" value="1"/>
</dbReference>